<dbReference type="OrthoDB" id="10060245at2759"/>
<evidence type="ECO:0000256" key="3">
    <source>
        <dbReference type="ARBA" id="ARBA00022771"/>
    </source>
</evidence>
<dbReference type="PANTHER" id="PTHR46481:SF10">
    <property type="entry name" value="ZINC FINGER BED DOMAIN-CONTAINING PROTEIN 39"/>
    <property type="match status" value="1"/>
</dbReference>
<dbReference type="InterPro" id="IPR052035">
    <property type="entry name" value="ZnF_BED_domain_contain"/>
</dbReference>
<keyword evidence="4" id="KW-0862">Zinc</keyword>
<keyword evidence="3" id="KW-0863">Zinc-finger</keyword>
<dbReference type="GO" id="GO:0005634">
    <property type="term" value="C:nucleus"/>
    <property type="evidence" value="ECO:0007669"/>
    <property type="project" value="UniProtKB-SubCell"/>
</dbReference>
<reference evidence="6" key="1">
    <citation type="submission" date="2022-01" db="EMBL/GenBank/DDBJ databases">
        <authorList>
            <person name="King R."/>
        </authorList>
    </citation>
    <scope>NUCLEOTIDE SEQUENCE</scope>
</reference>
<name>A0A9P0CYU0_9CUCU</name>
<sequence>MISNHFVEDYGFKKFVSALNPSYELPSRKTISNTYLQAHYEEAYNECTNLLNKVEAVTLTTDCWTSKNCESFMAVTAHFINNDFELQSVLLDCSSFGETHTSENLANALKKIILEWKLDGKILMIISDNAANICKAIKELLKIKHFGWYAHTINLIAQDALKQVSKILEKVKLIVSHFKRSTSAMSKLIEQQSQLNTNKAAKKLIQDVTTR</sequence>
<dbReference type="InterPro" id="IPR012337">
    <property type="entry name" value="RNaseH-like_sf"/>
</dbReference>
<dbReference type="SUPFAM" id="SSF140996">
    <property type="entry name" value="Hermes dimerisation domain"/>
    <property type="match status" value="1"/>
</dbReference>
<gene>
    <name evidence="6" type="ORF">PSYICH_LOCUS8179</name>
</gene>
<dbReference type="PANTHER" id="PTHR46481">
    <property type="entry name" value="ZINC FINGER BED DOMAIN-CONTAINING PROTEIN 4"/>
    <property type="match status" value="1"/>
</dbReference>
<organism evidence="6 7">
    <name type="scientific">Psylliodes chrysocephalus</name>
    <dbReference type="NCBI Taxonomy" id="3402493"/>
    <lineage>
        <taxon>Eukaryota</taxon>
        <taxon>Metazoa</taxon>
        <taxon>Ecdysozoa</taxon>
        <taxon>Arthropoda</taxon>
        <taxon>Hexapoda</taxon>
        <taxon>Insecta</taxon>
        <taxon>Pterygota</taxon>
        <taxon>Neoptera</taxon>
        <taxon>Endopterygota</taxon>
        <taxon>Coleoptera</taxon>
        <taxon>Polyphaga</taxon>
        <taxon>Cucujiformia</taxon>
        <taxon>Chrysomeloidea</taxon>
        <taxon>Chrysomelidae</taxon>
        <taxon>Galerucinae</taxon>
        <taxon>Alticini</taxon>
        <taxon>Psylliodes</taxon>
    </lineage>
</organism>
<keyword evidence="2" id="KW-0479">Metal-binding</keyword>
<accession>A0A9P0CYU0</accession>
<evidence type="ECO:0000256" key="1">
    <source>
        <dbReference type="ARBA" id="ARBA00004123"/>
    </source>
</evidence>
<dbReference type="EMBL" id="OV651833">
    <property type="protein sequence ID" value="CAH1107424.1"/>
    <property type="molecule type" value="Genomic_DNA"/>
</dbReference>
<keyword evidence="5" id="KW-0539">Nucleus</keyword>
<dbReference type="GO" id="GO:0008270">
    <property type="term" value="F:zinc ion binding"/>
    <property type="evidence" value="ECO:0007669"/>
    <property type="project" value="UniProtKB-KW"/>
</dbReference>
<comment type="subcellular location">
    <subcellularLocation>
        <location evidence="1">Nucleus</location>
    </subcellularLocation>
</comment>
<dbReference type="SUPFAM" id="SSF53098">
    <property type="entry name" value="Ribonuclease H-like"/>
    <property type="match status" value="1"/>
</dbReference>
<dbReference type="AlphaFoldDB" id="A0A9P0CYU0"/>
<evidence type="ECO:0000313" key="6">
    <source>
        <dbReference type="EMBL" id="CAH1107424.1"/>
    </source>
</evidence>
<evidence type="ECO:0000256" key="2">
    <source>
        <dbReference type="ARBA" id="ARBA00022723"/>
    </source>
</evidence>
<dbReference type="Proteomes" id="UP001153636">
    <property type="component" value="Chromosome 21"/>
</dbReference>
<evidence type="ECO:0000256" key="5">
    <source>
        <dbReference type="ARBA" id="ARBA00023242"/>
    </source>
</evidence>
<evidence type="ECO:0000256" key="4">
    <source>
        <dbReference type="ARBA" id="ARBA00022833"/>
    </source>
</evidence>
<evidence type="ECO:0000313" key="7">
    <source>
        <dbReference type="Proteomes" id="UP001153636"/>
    </source>
</evidence>
<keyword evidence="7" id="KW-1185">Reference proteome</keyword>
<protein>
    <submittedName>
        <fullName evidence="6">Uncharacterized protein</fullName>
    </submittedName>
</protein>
<proteinExistence type="predicted"/>